<comment type="function">
    <text evidence="11">Transfers the glycosyl residue from UDP-Glc to the non-reducing end of alpha-1,4-glucan.</text>
</comment>
<dbReference type="Proteomes" id="UP001529510">
    <property type="component" value="Unassembled WGS sequence"/>
</dbReference>
<comment type="subunit">
    <text evidence="9">Part of the GYS1-GYG1 complex, a heterooctamer composed of a tetramer of GYS1 and 2 dimers of GYG1, where each GYS1 protomer binds to one GYG1 subunit (via GYG1 C-terminus); the GYS1 tetramer may dissociate from GYG1 dimers to continue glycogen polymerization on its own.</text>
</comment>
<evidence type="ECO:0000256" key="10">
    <source>
        <dbReference type="ARBA" id="ARBA00047345"/>
    </source>
</evidence>
<evidence type="ECO:0000256" key="1">
    <source>
        <dbReference type="ARBA" id="ARBA00004964"/>
    </source>
</evidence>
<name>A0ABD0RHI7_CIRMR</name>
<dbReference type="EC" id="2.4.1.11" evidence="11"/>
<feature type="non-terminal residue" evidence="12">
    <location>
        <position position="1"/>
    </location>
</feature>
<dbReference type="Pfam" id="PF05693">
    <property type="entry name" value="Glycogen_syn"/>
    <property type="match status" value="1"/>
</dbReference>
<evidence type="ECO:0000256" key="2">
    <source>
        <dbReference type="ARBA" id="ARBA00010686"/>
    </source>
</evidence>
<keyword evidence="3" id="KW-0021">Allosteric enzyme</keyword>
<dbReference type="GO" id="GO:0005978">
    <property type="term" value="P:glycogen biosynthetic process"/>
    <property type="evidence" value="ECO:0007669"/>
    <property type="project" value="UniProtKB-KW"/>
</dbReference>
<dbReference type="AlphaFoldDB" id="A0ABD0RHI7"/>
<comment type="catalytic activity">
    <reaction evidence="10">
        <text>[(1-&gt;4)-alpha-D-glucosyl](n) + UDP-alpha-D-glucose = [(1-&gt;4)-alpha-D-glucosyl](n+1) + UDP + H(+)</text>
        <dbReference type="Rhea" id="RHEA:18549"/>
        <dbReference type="Rhea" id="RHEA-COMP:9584"/>
        <dbReference type="Rhea" id="RHEA-COMP:9587"/>
        <dbReference type="ChEBI" id="CHEBI:15378"/>
        <dbReference type="ChEBI" id="CHEBI:15444"/>
        <dbReference type="ChEBI" id="CHEBI:58223"/>
        <dbReference type="ChEBI" id="CHEBI:58885"/>
        <dbReference type="EC" id="2.4.1.11"/>
    </reaction>
    <physiologicalReaction direction="left-to-right" evidence="10">
        <dbReference type="Rhea" id="RHEA:18550"/>
    </physiologicalReaction>
</comment>
<dbReference type="GO" id="GO:0004373">
    <property type="term" value="F:alpha-1,4-glucan glucosyltransferase (UDP-glucose donor) activity"/>
    <property type="evidence" value="ECO:0007669"/>
    <property type="project" value="UniProtKB-EC"/>
</dbReference>
<keyword evidence="7 11" id="KW-0320">Glycogen biosynthesis</keyword>
<comment type="caution">
    <text evidence="12">The sequence shown here is derived from an EMBL/GenBank/DDBJ whole genome shotgun (WGS) entry which is preliminary data.</text>
</comment>
<evidence type="ECO:0000256" key="6">
    <source>
        <dbReference type="ARBA" id="ARBA00022679"/>
    </source>
</evidence>
<organism evidence="12 13">
    <name type="scientific">Cirrhinus mrigala</name>
    <name type="common">Mrigala</name>
    <dbReference type="NCBI Taxonomy" id="683832"/>
    <lineage>
        <taxon>Eukaryota</taxon>
        <taxon>Metazoa</taxon>
        <taxon>Chordata</taxon>
        <taxon>Craniata</taxon>
        <taxon>Vertebrata</taxon>
        <taxon>Euteleostomi</taxon>
        <taxon>Actinopterygii</taxon>
        <taxon>Neopterygii</taxon>
        <taxon>Teleostei</taxon>
        <taxon>Ostariophysi</taxon>
        <taxon>Cypriniformes</taxon>
        <taxon>Cyprinidae</taxon>
        <taxon>Labeoninae</taxon>
        <taxon>Labeonini</taxon>
        <taxon>Cirrhinus</taxon>
    </lineage>
</organism>
<evidence type="ECO:0000256" key="7">
    <source>
        <dbReference type="ARBA" id="ARBA00023056"/>
    </source>
</evidence>
<evidence type="ECO:0000256" key="9">
    <source>
        <dbReference type="ARBA" id="ARBA00044021"/>
    </source>
</evidence>
<accession>A0ABD0RHI7</accession>
<evidence type="ECO:0000256" key="4">
    <source>
        <dbReference type="ARBA" id="ARBA00022553"/>
    </source>
</evidence>
<evidence type="ECO:0000313" key="12">
    <source>
        <dbReference type="EMBL" id="KAL0198007.1"/>
    </source>
</evidence>
<evidence type="ECO:0000256" key="5">
    <source>
        <dbReference type="ARBA" id="ARBA00022676"/>
    </source>
</evidence>
<comment type="similarity">
    <text evidence="2 11">Belongs to the glycosyltransferase 3 family.</text>
</comment>
<evidence type="ECO:0000313" key="13">
    <source>
        <dbReference type="Proteomes" id="UP001529510"/>
    </source>
</evidence>
<dbReference type="PANTHER" id="PTHR10176:SF2">
    <property type="entry name" value="GLYCOGEN [STARCH] SYNTHASE, MUSCLE"/>
    <property type="match status" value="1"/>
</dbReference>
<proteinExistence type="inferred from homology"/>
<keyword evidence="6 11" id="KW-0808">Transferase</keyword>
<gene>
    <name evidence="12" type="ORF">M9458_006547</name>
</gene>
<comment type="function">
    <text evidence="8">Glycogen synthase participates in the glycogen biosynthetic process along with glycogenin and glycogen branching enzyme. Extends the primer composed of a few glucose units formed by glycogenin by adding new glucose units to it. In this context, glycogen synthase transfers the glycosyl residue from UDP-Glc to the non-reducing end of alpha-1,4-glucan.</text>
</comment>
<comment type="pathway">
    <text evidence="1 11">Glycan biosynthesis; glycogen biosynthesis.</text>
</comment>
<sequence>GQLPDVSKMLDKEDFTMMKRAIFATQRQCLPPICTHNMLEDSSDPILNCIRRIGLFNSAQDRVK</sequence>
<keyword evidence="5 11" id="KW-0328">Glycosyltransferase</keyword>
<evidence type="ECO:0000256" key="8">
    <source>
        <dbReference type="ARBA" id="ARBA00043883"/>
    </source>
</evidence>
<evidence type="ECO:0000256" key="3">
    <source>
        <dbReference type="ARBA" id="ARBA00022533"/>
    </source>
</evidence>
<evidence type="ECO:0000256" key="11">
    <source>
        <dbReference type="RuleBase" id="RU363104"/>
    </source>
</evidence>
<dbReference type="PANTHER" id="PTHR10176">
    <property type="entry name" value="GLYCOGEN SYNTHASE"/>
    <property type="match status" value="1"/>
</dbReference>
<feature type="non-terminal residue" evidence="12">
    <location>
        <position position="64"/>
    </location>
</feature>
<dbReference type="EMBL" id="JAMKFB020000003">
    <property type="protein sequence ID" value="KAL0198007.1"/>
    <property type="molecule type" value="Genomic_DNA"/>
</dbReference>
<reference evidence="12 13" key="1">
    <citation type="submission" date="2024-05" db="EMBL/GenBank/DDBJ databases">
        <title>Genome sequencing and assembly of Indian major carp, Cirrhinus mrigala (Hamilton, 1822).</title>
        <authorList>
            <person name="Mohindra V."/>
            <person name="Chowdhury L.M."/>
            <person name="Lal K."/>
            <person name="Jena J.K."/>
        </authorList>
    </citation>
    <scope>NUCLEOTIDE SEQUENCE [LARGE SCALE GENOMIC DNA]</scope>
    <source>
        <strain evidence="12">CM1030</strain>
        <tissue evidence="12">Blood</tissue>
    </source>
</reference>
<keyword evidence="13" id="KW-1185">Reference proteome</keyword>
<dbReference type="Gene3D" id="6.10.260.10">
    <property type="match status" value="1"/>
</dbReference>
<keyword evidence="4" id="KW-0597">Phosphoprotein</keyword>
<protein>
    <recommendedName>
        <fullName evidence="11">Glycogen [starch] synthase</fullName>
        <ecNumber evidence="11">2.4.1.11</ecNumber>
    </recommendedName>
</protein>
<dbReference type="InterPro" id="IPR008631">
    <property type="entry name" value="Glycogen_synth"/>
</dbReference>